<evidence type="ECO:0000259" key="1">
    <source>
        <dbReference type="Pfam" id="PF13733"/>
    </source>
</evidence>
<dbReference type="PRINTS" id="PR02050">
    <property type="entry name" value="B14GALTRFASE"/>
</dbReference>
<proteinExistence type="predicted"/>
<dbReference type="GO" id="GO:0008378">
    <property type="term" value="F:galactosyltransferase activity"/>
    <property type="evidence" value="ECO:0007669"/>
    <property type="project" value="TreeGrafter"/>
</dbReference>
<dbReference type="WBParaSite" id="SSLN_0000663401-mRNA-1">
    <property type="protein sequence ID" value="SSLN_0000663401-mRNA-1"/>
    <property type="gene ID" value="SSLN_0000663401"/>
</dbReference>
<dbReference type="GO" id="GO:0033842">
    <property type="term" value="F:N-acetyl-beta-glucosaminyl-derivative 4-beta-N-acetylgalactosaminyltransferase activity"/>
    <property type="evidence" value="ECO:0007669"/>
    <property type="project" value="TreeGrafter"/>
</dbReference>
<evidence type="ECO:0000313" key="2">
    <source>
        <dbReference type="WBParaSite" id="SSLN_0000663401-mRNA-1"/>
    </source>
</evidence>
<dbReference type="PANTHER" id="PTHR19300:SF57">
    <property type="entry name" value="BETA-1,4-N-ACETYLGALACTOSAMINYLTRANSFERASE"/>
    <property type="match status" value="1"/>
</dbReference>
<feature type="domain" description="Galactosyltransferase N-terminal" evidence="1">
    <location>
        <begin position="55"/>
        <end position="159"/>
    </location>
</feature>
<dbReference type="InterPro" id="IPR003859">
    <property type="entry name" value="Galactosyl_T"/>
</dbReference>
<dbReference type="Pfam" id="PF13733">
    <property type="entry name" value="Glyco_transf_7N"/>
    <property type="match status" value="1"/>
</dbReference>
<name>A0A183SQD4_SCHSO</name>
<dbReference type="Gene3D" id="3.90.550.10">
    <property type="entry name" value="Spore Coat Polysaccharide Biosynthesis Protein SpsA, Chain A"/>
    <property type="match status" value="1"/>
</dbReference>
<organism evidence="2">
    <name type="scientific">Schistocephalus solidus</name>
    <name type="common">Tapeworm</name>
    <dbReference type="NCBI Taxonomy" id="70667"/>
    <lineage>
        <taxon>Eukaryota</taxon>
        <taxon>Metazoa</taxon>
        <taxon>Spiralia</taxon>
        <taxon>Lophotrochozoa</taxon>
        <taxon>Platyhelminthes</taxon>
        <taxon>Cestoda</taxon>
        <taxon>Eucestoda</taxon>
        <taxon>Diphyllobothriidea</taxon>
        <taxon>Diphyllobothriidae</taxon>
        <taxon>Schistocephalus</taxon>
    </lineage>
</organism>
<dbReference type="GO" id="GO:0005794">
    <property type="term" value="C:Golgi apparatus"/>
    <property type="evidence" value="ECO:0007669"/>
    <property type="project" value="TreeGrafter"/>
</dbReference>
<accession>A0A183SQD4</accession>
<dbReference type="InterPro" id="IPR027995">
    <property type="entry name" value="Galactosyl_T_N"/>
</dbReference>
<dbReference type="AlphaFoldDB" id="A0A183SQD4"/>
<sequence length="175" mass="20408">LPLVRRLKVDQSPVTFEQLEQEWGEGALPRYFGLHNQLKLDSPYQLTPLDNVTAVEHRGGGVWNPVNCRAQQTVAIIMPFRDRYDNLTVFLKHIHPFLRHQKIAYTIFVVEQRGQTLFNRASLLNVGFIEAMKRFNYSCLIFHDVDLLPEDDRNLYMCDDEPTHLSATISKFNYT</sequence>
<dbReference type="GO" id="GO:0016020">
    <property type="term" value="C:membrane"/>
    <property type="evidence" value="ECO:0007669"/>
    <property type="project" value="GOC"/>
</dbReference>
<dbReference type="SUPFAM" id="SSF53448">
    <property type="entry name" value="Nucleotide-diphospho-sugar transferases"/>
    <property type="match status" value="1"/>
</dbReference>
<dbReference type="InterPro" id="IPR029044">
    <property type="entry name" value="Nucleotide-diphossugar_trans"/>
</dbReference>
<reference evidence="2" key="1">
    <citation type="submission" date="2016-06" db="UniProtKB">
        <authorList>
            <consortium name="WormBaseParasite"/>
        </authorList>
    </citation>
    <scope>IDENTIFICATION</scope>
</reference>
<dbReference type="PANTHER" id="PTHR19300">
    <property type="entry name" value="BETA-1,4-GALACTOSYLTRANSFERASE"/>
    <property type="match status" value="1"/>
</dbReference>
<protein>
    <submittedName>
        <fullName evidence="2">Glyco_transf_7N domain-containing protein</fullName>
    </submittedName>
</protein>
<dbReference type="GO" id="GO:0005975">
    <property type="term" value="P:carbohydrate metabolic process"/>
    <property type="evidence" value="ECO:0007669"/>
    <property type="project" value="InterPro"/>
</dbReference>
<dbReference type="GO" id="GO:0006688">
    <property type="term" value="P:glycosphingolipid biosynthetic process"/>
    <property type="evidence" value="ECO:0007669"/>
    <property type="project" value="TreeGrafter"/>
</dbReference>